<comment type="caution">
    <text evidence="3">The sequence shown here is derived from an EMBL/GenBank/DDBJ whole genome shotgun (WGS) entry which is preliminary data.</text>
</comment>
<dbReference type="Gene3D" id="3.40.50.880">
    <property type="match status" value="1"/>
</dbReference>
<keyword evidence="4" id="KW-1185">Reference proteome</keyword>
<dbReference type="Proteomes" id="UP001583172">
    <property type="component" value="Unassembled WGS sequence"/>
</dbReference>
<keyword evidence="1" id="KW-0732">Signal</keyword>
<dbReference type="InterPro" id="IPR052158">
    <property type="entry name" value="INH-QAR"/>
</dbReference>
<evidence type="ECO:0000313" key="3">
    <source>
        <dbReference type="EMBL" id="KAL1839765.1"/>
    </source>
</evidence>
<evidence type="ECO:0000256" key="1">
    <source>
        <dbReference type="SAM" id="SignalP"/>
    </source>
</evidence>
<gene>
    <name evidence="3" type="ORF">VTJ49DRAFT_1188</name>
</gene>
<evidence type="ECO:0000259" key="2">
    <source>
        <dbReference type="Pfam" id="PF01965"/>
    </source>
</evidence>
<feature type="signal peptide" evidence="1">
    <location>
        <begin position="1"/>
        <end position="20"/>
    </location>
</feature>
<feature type="chain" id="PRO_5045045280" description="DJ-1/PfpI domain-containing protein" evidence="1">
    <location>
        <begin position="21"/>
        <end position="534"/>
    </location>
</feature>
<dbReference type="PANTHER" id="PTHR43130:SF15">
    <property type="entry name" value="THIJ_PFPI FAMILY PROTEIN (AFU_ORTHOLOGUE AFUA_5G14240)"/>
    <property type="match status" value="1"/>
</dbReference>
<dbReference type="PANTHER" id="PTHR43130">
    <property type="entry name" value="ARAC-FAMILY TRANSCRIPTIONAL REGULATOR"/>
    <property type="match status" value="1"/>
</dbReference>
<dbReference type="CDD" id="cd03139">
    <property type="entry name" value="GATase1_PfpI_2"/>
    <property type="match status" value="1"/>
</dbReference>
<evidence type="ECO:0000313" key="4">
    <source>
        <dbReference type="Proteomes" id="UP001583172"/>
    </source>
</evidence>
<dbReference type="InterPro" id="IPR029062">
    <property type="entry name" value="Class_I_gatase-like"/>
</dbReference>
<dbReference type="Pfam" id="PF01965">
    <property type="entry name" value="DJ-1_PfpI"/>
    <property type="match status" value="1"/>
</dbReference>
<dbReference type="SUPFAM" id="SSF52317">
    <property type="entry name" value="Class I glutamine amidotransferase-like"/>
    <property type="match status" value="1"/>
</dbReference>
<dbReference type="EMBL" id="JAZGSY010000141">
    <property type="protein sequence ID" value="KAL1839765.1"/>
    <property type="molecule type" value="Genomic_DNA"/>
</dbReference>
<name>A0ABR3VD63_HUMIN</name>
<organism evidence="3 4">
    <name type="scientific">Humicola insolens</name>
    <name type="common">Soft-rot fungus</name>
    <dbReference type="NCBI Taxonomy" id="85995"/>
    <lineage>
        <taxon>Eukaryota</taxon>
        <taxon>Fungi</taxon>
        <taxon>Dikarya</taxon>
        <taxon>Ascomycota</taxon>
        <taxon>Pezizomycotina</taxon>
        <taxon>Sordariomycetes</taxon>
        <taxon>Sordariomycetidae</taxon>
        <taxon>Sordariales</taxon>
        <taxon>Chaetomiaceae</taxon>
        <taxon>Mycothermus</taxon>
    </lineage>
</organism>
<reference evidence="3 4" key="1">
    <citation type="journal article" date="2024" name="Commun. Biol.">
        <title>Comparative genomic analysis of thermophilic fungi reveals convergent evolutionary adaptations and gene losses.</title>
        <authorList>
            <person name="Steindorff A.S."/>
            <person name="Aguilar-Pontes M.V."/>
            <person name="Robinson A.J."/>
            <person name="Andreopoulos B."/>
            <person name="LaButti K."/>
            <person name="Kuo A."/>
            <person name="Mondo S."/>
            <person name="Riley R."/>
            <person name="Otillar R."/>
            <person name="Haridas S."/>
            <person name="Lipzen A."/>
            <person name="Grimwood J."/>
            <person name="Schmutz J."/>
            <person name="Clum A."/>
            <person name="Reid I.D."/>
            <person name="Moisan M.C."/>
            <person name="Butler G."/>
            <person name="Nguyen T.T.M."/>
            <person name="Dewar K."/>
            <person name="Conant G."/>
            <person name="Drula E."/>
            <person name="Henrissat B."/>
            <person name="Hansel C."/>
            <person name="Singer S."/>
            <person name="Hutchinson M.I."/>
            <person name="de Vries R.P."/>
            <person name="Natvig D.O."/>
            <person name="Powell A.J."/>
            <person name="Tsang A."/>
            <person name="Grigoriev I.V."/>
        </authorList>
    </citation>
    <scope>NUCLEOTIDE SEQUENCE [LARGE SCALE GENOMIC DNA]</scope>
    <source>
        <strain evidence="3 4">CBS 620.91</strain>
    </source>
</reference>
<feature type="domain" description="DJ-1/PfpI" evidence="2">
    <location>
        <begin position="38"/>
        <end position="215"/>
    </location>
</feature>
<sequence length="534" mass="56013">MKIPSLHLLLSLSLLSTAAGGPLPTYLGPSQPQQPPQRIGFLLPRAFSVLDVFGPLEVFQALSRQTHLELSLLSRDGAPASTAPVNPAMNRFNSSFFPAVVATHSVADPPELDVLIVPGGMGARSPDLEAEVEFIRSVFGKLEYLITICTGAGIAAQAGVLDGRRATTNKAAWGSITAMGPNVKWVSPARWVEDGKVWSSSGVTAGIDLVFEFVRKKYPNGTAIADFVAGNMEHTRVTDWRYDPWAENKVLKGPLDNLYDPSFSLPPNACAASTAMVPAEEAREAPAAWTPPLWSASDAASTTASIRNGRSSAVRAVDFAAAGAFFPRAPRVAALSSRGFTGVSDVLMSVTFIAVPLALLLGLGRAAGFTAGSGWLCFEVTVDLFVVGFDPEVDGVAFGFGSALEADLSLLNELFKIEAGLVDISLEAASGCLVSEFDGFFKIEVNLDAVVDTLVVVDFGAGVETGLLAFELNEFFKIDFGLSGVSLEVEDASPAVGLVAEVDTLIVDLATGVSTGLLVVDFGGLPEVEAGLSL</sequence>
<dbReference type="InterPro" id="IPR002818">
    <property type="entry name" value="DJ-1/PfpI"/>
</dbReference>
<accession>A0ABR3VD63</accession>
<proteinExistence type="predicted"/>
<protein>
    <recommendedName>
        <fullName evidence="2">DJ-1/PfpI domain-containing protein</fullName>
    </recommendedName>
</protein>